<dbReference type="PIRSF" id="PIRSF004555">
    <property type="entry name" value="UCP004555"/>
    <property type="match status" value="1"/>
</dbReference>
<dbReference type="InterPro" id="IPR036894">
    <property type="entry name" value="YbaB-like_sf"/>
</dbReference>
<reference evidence="3" key="1">
    <citation type="journal article" date="2014" name="Int. J. Syst. Evol. Microbiol.">
        <title>Complete genome sequence of Corynebacterium casei LMG S-19264T (=DSM 44701T), isolated from a smear-ripened cheese.</title>
        <authorList>
            <consortium name="US DOE Joint Genome Institute (JGI-PGF)"/>
            <person name="Walter F."/>
            <person name="Albersmeier A."/>
            <person name="Kalinowski J."/>
            <person name="Ruckert C."/>
        </authorList>
    </citation>
    <scope>NUCLEOTIDE SEQUENCE</scope>
    <source>
        <strain evidence="3">KCTC 32296</strain>
    </source>
</reference>
<dbReference type="GO" id="GO:0003677">
    <property type="term" value="F:DNA binding"/>
    <property type="evidence" value="ECO:0007669"/>
    <property type="project" value="UniProtKB-UniRule"/>
</dbReference>
<sequence>MDINSLMKQAQAVQQKFSEAQNKMSATVVTGTSGAGLVNLDLKGAGELLSLKIDPSLLADDPEILSDLIVAAHADARRKLDEVNANLMKEAAGPFGGMPNFPGMPKIF</sequence>
<evidence type="ECO:0000313" key="3">
    <source>
        <dbReference type="EMBL" id="GGZ20463.1"/>
    </source>
</evidence>
<name>A0A918PRA8_9CAUL</name>
<dbReference type="InterPro" id="IPR004401">
    <property type="entry name" value="YbaB/EbfC"/>
</dbReference>
<keyword evidence="4" id="KW-1185">Reference proteome</keyword>
<accession>A0A918PRA8</accession>
<proteinExistence type="inferred from homology"/>
<comment type="caution">
    <text evidence="3">The sequence shown here is derived from an EMBL/GenBank/DDBJ whole genome shotgun (WGS) entry which is preliminary data.</text>
</comment>
<gene>
    <name evidence="3" type="ORF">GCM10011273_01310</name>
</gene>
<evidence type="ECO:0000256" key="1">
    <source>
        <dbReference type="ARBA" id="ARBA00023125"/>
    </source>
</evidence>
<evidence type="ECO:0000313" key="4">
    <source>
        <dbReference type="Proteomes" id="UP000662572"/>
    </source>
</evidence>
<dbReference type="SUPFAM" id="SSF82607">
    <property type="entry name" value="YbaB-like"/>
    <property type="match status" value="1"/>
</dbReference>
<comment type="function">
    <text evidence="2">Binds to DNA and alters its conformation. May be involved in regulation of gene expression, nucleoid organization and DNA protection.</text>
</comment>
<dbReference type="Gene3D" id="3.30.1310.10">
    <property type="entry name" value="Nucleoid-associated protein YbaB-like domain"/>
    <property type="match status" value="1"/>
</dbReference>
<comment type="subunit">
    <text evidence="2">Homodimer.</text>
</comment>
<dbReference type="Proteomes" id="UP000662572">
    <property type="component" value="Unassembled WGS sequence"/>
</dbReference>
<dbReference type="HAMAP" id="MF_00274">
    <property type="entry name" value="DNA_YbaB_EbfC"/>
    <property type="match status" value="1"/>
</dbReference>
<dbReference type="NCBIfam" id="TIGR00103">
    <property type="entry name" value="DNA_YbaB_EbfC"/>
    <property type="match status" value="1"/>
</dbReference>
<dbReference type="GO" id="GO:0005829">
    <property type="term" value="C:cytosol"/>
    <property type="evidence" value="ECO:0007669"/>
    <property type="project" value="TreeGrafter"/>
</dbReference>
<dbReference type="AlphaFoldDB" id="A0A918PRA8"/>
<dbReference type="PANTHER" id="PTHR33449:SF1">
    <property type="entry name" value="NUCLEOID-ASSOCIATED PROTEIN YBAB"/>
    <property type="match status" value="1"/>
</dbReference>
<dbReference type="Pfam" id="PF02575">
    <property type="entry name" value="YbaB_DNA_bd"/>
    <property type="match status" value="1"/>
</dbReference>
<keyword evidence="2" id="KW-0963">Cytoplasm</keyword>
<protein>
    <recommendedName>
        <fullName evidence="2">Nucleoid-associated protein GCM10011273_01310</fullName>
    </recommendedName>
</protein>
<comment type="subcellular location">
    <subcellularLocation>
        <location evidence="2">Cytoplasm</location>
        <location evidence="2">Nucleoid</location>
    </subcellularLocation>
</comment>
<dbReference type="EMBL" id="BMZB01000001">
    <property type="protein sequence ID" value="GGZ20463.1"/>
    <property type="molecule type" value="Genomic_DNA"/>
</dbReference>
<comment type="similarity">
    <text evidence="2">Belongs to the YbaB/EbfC family.</text>
</comment>
<keyword evidence="1 2" id="KW-0238">DNA-binding</keyword>
<reference evidence="3" key="2">
    <citation type="submission" date="2020-09" db="EMBL/GenBank/DDBJ databases">
        <authorList>
            <person name="Sun Q."/>
            <person name="Kim S."/>
        </authorList>
    </citation>
    <scope>NUCLEOTIDE SEQUENCE</scope>
    <source>
        <strain evidence="3">KCTC 32296</strain>
    </source>
</reference>
<evidence type="ECO:0000256" key="2">
    <source>
        <dbReference type="HAMAP-Rule" id="MF_00274"/>
    </source>
</evidence>
<organism evidence="3 4">
    <name type="scientific">Asticcacaulis endophyticus</name>
    <dbReference type="NCBI Taxonomy" id="1395890"/>
    <lineage>
        <taxon>Bacteria</taxon>
        <taxon>Pseudomonadati</taxon>
        <taxon>Pseudomonadota</taxon>
        <taxon>Alphaproteobacteria</taxon>
        <taxon>Caulobacterales</taxon>
        <taxon>Caulobacteraceae</taxon>
        <taxon>Asticcacaulis</taxon>
    </lineage>
</organism>
<dbReference type="PANTHER" id="PTHR33449">
    <property type="entry name" value="NUCLEOID-ASSOCIATED PROTEIN YBAB"/>
    <property type="match status" value="1"/>
</dbReference>
<dbReference type="GO" id="GO:0043590">
    <property type="term" value="C:bacterial nucleoid"/>
    <property type="evidence" value="ECO:0007669"/>
    <property type="project" value="UniProtKB-UniRule"/>
</dbReference>